<dbReference type="RefSeq" id="WP_163053572.1">
    <property type="nucleotide sequence ID" value="NZ_JAAGLI010000145.1"/>
</dbReference>
<proteinExistence type="inferred from homology"/>
<dbReference type="InterPro" id="IPR022749">
    <property type="entry name" value="D12N6_MeTrfase_N"/>
</dbReference>
<gene>
    <name evidence="4" type="ORF">G3I70_05635</name>
</gene>
<organism evidence="4 5">
    <name type="scientific">Actinomadura bangladeshensis</name>
    <dbReference type="NCBI Taxonomy" id="453573"/>
    <lineage>
        <taxon>Bacteria</taxon>
        <taxon>Bacillati</taxon>
        <taxon>Actinomycetota</taxon>
        <taxon>Actinomycetes</taxon>
        <taxon>Streptosporangiales</taxon>
        <taxon>Thermomonosporaceae</taxon>
        <taxon>Actinomadura</taxon>
    </lineage>
</organism>
<reference evidence="4 5" key="1">
    <citation type="submission" date="2020-01" db="EMBL/GenBank/DDBJ databases">
        <title>Insect and environment-associated Actinomycetes.</title>
        <authorList>
            <person name="Currrie C."/>
            <person name="Chevrette M."/>
            <person name="Carlson C."/>
            <person name="Stubbendieck R."/>
            <person name="Wendt-Pienkowski E."/>
        </authorList>
    </citation>
    <scope>NUCLEOTIDE SEQUENCE [LARGE SCALE GENOMIC DNA]</scope>
    <source>
        <strain evidence="4 5">SID10258</strain>
    </source>
</reference>
<protein>
    <recommendedName>
        <fullName evidence="3">N6 adenine-specific DNA methyltransferase N-terminal domain-containing protein</fullName>
    </recommendedName>
</protein>
<dbReference type="Pfam" id="PF12161">
    <property type="entry name" value="HsdM_N"/>
    <property type="match status" value="1"/>
</dbReference>
<name>A0A6L9QA85_9ACTN</name>
<accession>A0A6L9QA85</accession>
<dbReference type="AlphaFoldDB" id="A0A6L9QA85"/>
<evidence type="ECO:0000313" key="5">
    <source>
        <dbReference type="Proteomes" id="UP000475532"/>
    </source>
</evidence>
<comment type="caution">
    <text evidence="4">The sequence shown here is derived from an EMBL/GenBank/DDBJ whole genome shotgun (WGS) entry which is preliminary data.</text>
</comment>
<dbReference type="InterPro" id="IPR038333">
    <property type="entry name" value="T1MK-like_N_sf"/>
</dbReference>
<comment type="similarity">
    <text evidence="1">Belongs to the N(4)/N(6)-methyltransferase family.</text>
</comment>
<dbReference type="EMBL" id="JAAGLI010000145">
    <property type="protein sequence ID" value="NEA21978.1"/>
    <property type="molecule type" value="Genomic_DNA"/>
</dbReference>
<evidence type="ECO:0000256" key="1">
    <source>
        <dbReference type="ARBA" id="ARBA00006594"/>
    </source>
</evidence>
<sequence length="147" mass="16725">MMTDDSRSLAGILWSVTDLLRGDFKRSEYGKVILPFIVLRRLDWALEPTREQVLDAISESVSDEFPSDEALRRLSGHPFYNISQVHLHQVLTNPERAACVLHEYLHGFSANVQSILNRFAFKETIERLDGVGLLHMVTGRFLSLDLG</sequence>
<evidence type="ECO:0000313" key="4">
    <source>
        <dbReference type="EMBL" id="NEA21978.1"/>
    </source>
</evidence>
<dbReference type="SUPFAM" id="SSF53335">
    <property type="entry name" value="S-adenosyl-L-methionine-dependent methyltransferases"/>
    <property type="match status" value="1"/>
</dbReference>
<evidence type="ECO:0000259" key="3">
    <source>
        <dbReference type="Pfam" id="PF12161"/>
    </source>
</evidence>
<dbReference type="InterPro" id="IPR029063">
    <property type="entry name" value="SAM-dependent_MTases_sf"/>
</dbReference>
<feature type="domain" description="N6 adenine-specific DNA methyltransferase N-terminal" evidence="3">
    <location>
        <begin position="12"/>
        <end position="130"/>
    </location>
</feature>
<keyword evidence="2" id="KW-0680">Restriction system</keyword>
<dbReference type="Gene3D" id="1.20.1260.30">
    <property type="match status" value="1"/>
</dbReference>
<evidence type="ECO:0000256" key="2">
    <source>
        <dbReference type="ARBA" id="ARBA00022747"/>
    </source>
</evidence>
<dbReference type="Proteomes" id="UP000475532">
    <property type="component" value="Unassembled WGS sequence"/>
</dbReference>
<dbReference type="GO" id="GO:0009307">
    <property type="term" value="P:DNA restriction-modification system"/>
    <property type="evidence" value="ECO:0007669"/>
    <property type="project" value="UniProtKB-KW"/>
</dbReference>